<dbReference type="EMBL" id="BAABAJ010000002">
    <property type="protein sequence ID" value="GAA3900067.1"/>
    <property type="molecule type" value="Genomic_DNA"/>
</dbReference>
<dbReference type="Proteomes" id="UP001501000">
    <property type="component" value="Unassembled WGS sequence"/>
</dbReference>
<sequence>MALLPEDIIDRLIQMERRIQALSTAVNVRPPLTEVVNGSLTLRRQTDMSDPATSANLVQINTSGPDSTKPVLRVNDAYGHEVLSDDILTGGLARPWLALLPPQDMASANWPSTGATAWTTIAQSQNPIWQPKMRLRMYTRVSAAGVTGEIRVMVNGVQFGPTVNAGSVFDHTGAVTADMQADFGKDMNVELHARVTSASGTVYAKPVMMHGRQS</sequence>
<accession>A0ABP7LFM3</accession>
<dbReference type="RefSeq" id="WP_345278566.1">
    <property type="nucleotide sequence ID" value="NZ_BAABAJ010000002.1"/>
</dbReference>
<keyword evidence="2" id="KW-1185">Reference proteome</keyword>
<organism evidence="1 2">
    <name type="scientific">Streptomyces gulbargensis</name>
    <dbReference type="NCBI Taxonomy" id="364901"/>
    <lineage>
        <taxon>Bacteria</taxon>
        <taxon>Bacillati</taxon>
        <taxon>Actinomycetota</taxon>
        <taxon>Actinomycetes</taxon>
        <taxon>Kitasatosporales</taxon>
        <taxon>Streptomycetaceae</taxon>
        <taxon>Streptomyces</taxon>
    </lineage>
</organism>
<proteinExistence type="predicted"/>
<comment type="caution">
    <text evidence="1">The sequence shown here is derived from an EMBL/GenBank/DDBJ whole genome shotgun (WGS) entry which is preliminary data.</text>
</comment>
<evidence type="ECO:0000313" key="1">
    <source>
        <dbReference type="EMBL" id="GAA3900067.1"/>
    </source>
</evidence>
<protein>
    <submittedName>
        <fullName evidence="1">Uncharacterized protein</fullName>
    </submittedName>
</protein>
<gene>
    <name evidence="1" type="ORF">GCM10022244_07770</name>
</gene>
<name>A0ABP7LFM3_9ACTN</name>
<evidence type="ECO:0000313" key="2">
    <source>
        <dbReference type="Proteomes" id="UP001501000"/>
    </source>
</evidence>
<reference evidence="2" key="1">
    <citation type="journal article" date="2019" name="Int. J. Syst. Evol. Microbiol.">
        <title>The Global Catalogue of Microorganisms (GCM) 10K type strain sequencing project: providing services to taxonomists for standard genome sequencing and annotation.</title>
        <authorList>
            <consortium name="The Broad Institute Genomics Platform"/>
            <consortium name="The Broad Institute Genome Sequencing Center for Infectious Disease"/>
            <person name="Wu L."/>
            <person name="Ma J."/>
        </authorList>
    </citation>
    <scope>NUCLEOTIDE SEQUENCE [LARGE SCALE GENOMIC DNA]</scope>
    <source>
        <strain evidence="2">JCM 16956</strain>
    </source>
</reference>